<evidence type="ECO:0000313" key="2">
    <source>
        <dbReference type="Proteomes" id="UP000887229"/>
    </source>
</evidence>
<comment type="caution">
    <text evidence="1">The sequence shown here is derived from an EMBL/GenBank/DDBJ whole genome shotgun (WGS) entry which is preliminary data.</text>
</comment>
<dbReference type="AlphaFoldDB" id="A0A9P7ZCZ0"/>
<organism evidence="1 2">
    <name type="scientific">Emericellopsis atlantica</name>
    <dbReference type="NCBI Taxonomy" id="2614577"/>
    <lineage>
        <taxon>Eukaryota</taxon>
        <taxon>Fungi</taxon>
        <taxon>Dikarya</taxon>
        <taxon>Ascomycota</taxon>
        <taxon>Pezizomycotina</taxon>
        <taxon>Sordariomycetes</taxon>
        <taxon>Hypocreomycetidae</taxon>
        <taxon>Hypocreales</taxon>
        <taxon>Bionectriaceae</taxon>
        <taxon>Emericellopsis</taxon>
    </lineage>
</organism>
<protein>
    <submittedName>
        <fullName evidence="1">Uncharacterized protein</fullName>
    </submittedName>
</protein>
<dbReference type="GeneID" id="70291128"/>
<name>A0A9P7ZCZ0_9HYPO</name>
<dbReference type="EMBL" id="MU251303">
    <property type="protein sequence ID" value="KAG9249532.1"/>
    <property type="molecule type" value="Genomic_DNA"/>
</dbReference>
<dbReference type="OrthoDB" id="4875013at2759"/>
<dbReference type="RefSeq" id="XP_046113456.1">
    <property type="nucleotide sequence ID" value="XM_046260225.1"/>
</dbReference>
<evidence type="ECO:0000313" key="1">
    <source>
        <dbReference type="EMBL" id="KAG9249532.1"/>
    </source>
</evidence>
<proteinExistence type="predicted"/>
<accession>A0A9P7ZCZ0</accession>
<gene>
    <name evidence="1" type="ORF">F5Z01DRAFT_494877</name>
</gene>
<sequence length="229" mass="25302">MVIGQVADHCAQQTTQASRVGALGKWHAPPLADATILSSAKEAIRWTESDELFVETIFRRGEEPRPILKNRGGITDHKIAQLACLDHAIQLFEERIGHSDAGFYAWSEYHRRAIDLKLTVEPTVRTYRISKDHVHCIKLAKRAGVAPGAWNQKAWNAQYAHILRIRGEALEALLGSPGLCTHELGQIVSRLRVLSVPCGPVAERANWLYRGAPIHPQSRICQSGGLGGN</sequence>
<keyword evidence="2" id="KW-1185">Reference proteome</keyword>
<dbReference type="Proteomes" id="UP000887229">
    <property type="component" value="Unassembled WGS sequence"/>
</dbReference>
<reference evidence="1" key="1">
    <citation type="journal article" date="2021" name="IMA Fungus">
        <title>Genomic characterization of three marine fungi, including Emericellopsis atlantica sp. nov. with signatures of a generalist lifestyle and marine biomass degradation.</title>
        <authorList>
            <person name="Hagestad O.C."/>
            <person name="Hou L."/>
            <person name="Andersen J.H."/>
            <person name="Hansen E.H."/>
            <person name="Altermark B."/>
            <person name="Li C."/>
            <person name="Kuhnert E."/>
            <person name="Cox R.J."/>
            <person name="Crous P.W."/>
            <person name="Spatafora J.W."/>
            <person name="Lail K."/>
            <person name="Amirebrahimi M."/>
            <person name="Lipzen A."/>
            <person name="Pangilinan J."/>
            <person name="Andreopoulos W."/>
            <person name="Hayes R.D."/>
            <person name="Ng V."/>
            <person name="Grigoriev I.V."/>
            <person name="Jackson S.A."/>
            <person name="Sutton T.D.S."/>
            <person name="Dobson A.D.W."/>
            <person name="Rama T."/>
        </authorList>
    </citation>
    <scope>NUCLEOTIDE SEQUENCE</scope>
    <source>
        <strain evidence="1">TS7</strain>
    </source>
</reference>